<evidence type="ECO:0000256" key="1">
    <source>
        <dbReference type="SAM" id="MobiDB-lite"/>
    </source>
</evidence>
<gene>
    <name evidence="2" type="ORF">GmarT_42070</name>
</gene>
<dbReference type="RefSeq" id="WP_154900436.1">
    <property type="nucleotide sequence ID" value="NZ_CP036353.1"/>
</dbReference>
<dbReference type="Proteomes" id="UP000322887">
    <property type="component" value="Chromosome"/>
</dbReference>
<protein>
    <recommendedName>
        <fullName evidence="4">Carboxypeptidase regulatory-like domain-containing protein</fullName>
    </recommendedName>
</protein>
<accession>A0ABX5YRQ5</accession>
<organism evidence="2 3">
    <name type="scientific">Gimesia maris</name>
    <dbReference type="NCBI Taxonomy" id="122"/>
    <lineage>
        <taxon>Bacteria</taxon>
        <taxon>Pseudomonadati</taxon>
        <taxon>Planctomycetota</taxon>
        <taxon>Planctomycetia</taxon>
        <taxon>Planctomycetales</taxon>
        <taxon>Planctomycetaceae</taxon>
        <taxon>Gimesia</taxon>
    </lineage>
</organism>
<name>A0ABX5YRQ5_9PLAN</name>
<keyword evidence="3" id="KW-1185">Reference proteome</keyword>
<evidence type="ECO:0008006" key="4">
    <source>
        <dbReference type="Google" id="ProtNLM"/>
    </source>
</evidence>
<dbReference type="GeneID" id="98648680"/>
<feature type="region of interest" description="Disordered" evidence="1">
    <location>
        <begin position="36"/>
        <end position="59"/>
    </location>
</feature>
<proteinExistence type="predicted"/>
<evidence type="ECO:0000313" key="2">
    <source>
        <dbReference type="EMBL" id="QEG18321.1"/>
    </source>
</evidence>
<sequence length="151" mass="15857">MKTTILPTASHSLRHSLVISGCALLFLLELSGCSRTPGAEKPRGSVTIQITNGTEPVTEGQVDLVNEQTGEGGGGALNSEGTASLEQVALGSYTVTVNPPPQEPVIPGQAPPEVKSYENIPSKVRQIKTSPFKLEVKSGANEFAFDLKQAD</sequence>
<feature type="compositionally biased region" description="Polar residues" evidence="1">
    <location>
        <begin position="46"/>
        <end position="55"/>
    </location>
</feature>
<evidence type="ECO:0000313" key="3">
    <source>
        <dbReference type="Proteomes" id="UP000322887"/>
    </source>
</evidence>
<reference evidence="2 3" key="1">
    <citation type="submission" date="2019-08" db="EMBL/GenBank/DDBJ databases">
        <title>Deep-cultivation of Planctomycetes and their phenomic and genomic characterization uncovers novel biology.</title>
        <authorList>
            <person name="Wiegand S."/>
            <person name="Jogler M."/>
            <person name="Boedeker C."/>
            <person name="Pinto D."/>
            <person name="Vollmers J."/>
            <person name="Rivas-Marin E."/>
            <person name="Kohn T."/>
            <person name="Peeters S.H."/>
            <person name="Heuer A."/>
            <person name="Rast P."/>
            <person name="Oberbeckmann S."/>
            <person name="Bunk B."/>
            <person name="Jeske O."/>
            <person name="Meyerdierks A."/>
            <person name="Storesund J.E."/>
            <person name="Kallscheuer N."/>
            <person name="Luecker S."/>
            <person name="Lage O.M."/>
            <person name="Pohl T."/>
            <person name="Merkel B.J."/>
            <person name="Hornburger P."/>
            <person name="Mueller R.-W."/>
            <person name="Bruemmer F."/>
            <person name="Labrenz M."/>
            <person name="Spormann A.M."/>
            <person name="Op den Camp H."/>
            <person name="Overmann J."/>
            <person name="Amann R."/>
            <person name="Jetten M.S.M."/>
            <person name="Mascher T."/>
            <person name="Medema M.H."/>
            <person name="Devos D.P."/>
            <person name="Kaster A.-K."/>
            <person name="Ovreas L."/>
            <person name="Rohde M."/>
            <person name="Galperin M.Y."/>
            <person name="Jogler C."/>
        </authorList>
    </citation>
    <scope>NUCLEOTIDE SEQUENCE [LARGE SCALE GENOMIC DNA]</scope>
    <source>
        <strain evidence="2 3">DSM 8797</strain>
    </source>
</reference>
<dbReference type="EMBL" id="CP042910">
    <property type="protein sequence ID" value="QEG18321.1"/>
    <property type="molecule type" value="Genomic_DNA"/>
</dbReference>